<feature type="transmembrane region" description="Helical" evidence="6">
    <location>
        <begin position="269"/>
        <end position="294"/>
    </location>
</feature>
<keyword evidence="6" id="KW-0812">Transmembrane</keyword>
<dbReference type="InterPro" id="IPR003661">
    <property type="entry name" value="HisK_dim/P_dom"/>
</dbReference>
<evidence type="ECO:0000259" key="7">
    <source>
        <dbReference type="PROSITE" id="PS50109"/>
    </source>
</evidence>
<dbReference type="GO" id="GO:0000155">
    <property type="term" value="F:phosphorelay sensor kinase activity"/>
    <property type="evidence" value="ECO:0007669"/>
    <property type="project" value="InterPro"/>
</dbReference>
<reference evidence="8 9" key="1">
    <citation type="submission" date="2018-02" db="EMBL/GenBank/DDBJ databases">
        <authorList>
            <person name="Cohen D.B."/>
            <person name="Kent A.D."/>
        </authorList>
    </citation>
    <scope>NUCLEOTIDE SEQUENCE [LARGE SCALE GENOMIC DNA]</scope>
    <source>
        <strain evidence="8">CIP109753</strain>
    </source>
</reference>
<sequence>MLNIIFVSMNKNWFRFVVVLMSIALLGIVAVQGYLINVSFKNKEEQFKYQVKQVIDNVAREVEEQEAYSFLSRFSKIKDSIGKDPERSELMKFFYVEKNELTNQTIIYSNSIIPEDYSVSSSFFDKKNDSTRIKNYVAKRVTEVYNETTLNDQNMSSVVHPSDLIEKAGVVEILDKATFELNFKDIAATRQVSQRVSVEQLQILFANELKALGINTPFEFGVYNNGLATKVKSEHFKYDKKNTYDTPLFKDNDGISRYQLLLSFPKKKVFLASDFVGIAFLAFLFTSIIIVAYYSALKQLNTQRHISEIKTDFINNMTHEFKTPIATINLALDAIRNPKVIDDKEKVQRYLQMIKDENKRMHAQVENVLRISKLEKKELDITKECHDVHDMLEEAIEHVSLIVEDRQGKMKTNFNALKSKALLNDIHFTNVLVNVLENAVKYTPESPIIEISTENVKNFIVIKIKDNGIGISKVSQKKIFDKFYREHTGDIHNVKGHGLGLAYVKRIMDDHHGEVVVESEKGKGSTFIIKLPLIV</sequence>
<dbReference type="InterPro" id="IPR005467">
    <property type="entry name" value="His_kinase_dom"/>
</dbReference>
<dbReference type="CDD" id="cd00082">
    <property type="entry name" value="HisKA"/>
    <property type="match status" value="1"/>
</dbReference>
<dbReference type="CDD" id="cd00075">
    <property type="entry name" value="HATPase"/>
    <property type="match status" value="1"/>
</dbReference>
<evidence type="ECO:0000256" key="6">
    <source>
        <dbReference type="SAM" id="Phobius"/>
    </source>
</evidence>
<dbReference type="Proteomes" id="UP000238180">
    <property type="component" value="Unassembled WGS sequence"/>
</dbReference>
<dbReference type="InterPro" id="IPR003594">
    <property type="entry name" value="HATPase_dom"/>
</dbReference>
<keyword evidence="4 8" id="KW-0808">Transferase</keyword>
<evidence type="ECO:0000256" key="5">
    <source>
        <dbReference type="ARBA" id="ARBA00022777"/>
    </source>
</evidence>
<dbReference type="AlphaFoldDB" id="A0A2N9PCR3"/>
<dbReference type="Pfam" id="PF02518">
    <property type="entry name" value="HATPase_c"/>
    <property type="match status" value="1"/>
</dbReference>
<dbReference type="SMART" id="SM00388">
    <property type="entry name" value="HisKA"/>
    <property type="match status" value="1"/>
</dbReference>
<dbReference type="InterPro" id="IPR036890">
    <property type="entry name" value="HATPase_C_sf"/>
</dbReference>
<dbReference type="PROSITE" id="PS50109">
    <property type="entry name" value="HIS_KIN"/>
    <property type="match status" value="1"/>
</dbReference>
<dbReference type="Pfam" id="PF00512">
    <property type="entry name" value="HisKA"/>
    <property type="match status" value="1"/>
</dbReference>
<dbReference type="PANTHER" id="PTHR43547">
    <property type="entry name" value="TWO-COMPONENT HISTIDINE KINASE"/>
    <property type="match status" value="1"/>
</dbReference>
<dbReference type="InterPro" id="IPR036097">
    <property type="entry name" value="HisK_dim/P_sf"/>
</dbReference>
<name>A0A2N9PCR3_9FLAO</name>
<gene>
    <name evidence="8" type="primary">srrB</name>
    <name evidence="8" type="ORF">FLACOL_02122</name>
</gene>
<evidence type="ECO:0000256" key="3">
    <source>
        <dbReference type="ARBA" id="ARBA00022553"/>
    </source>
</evidence>
<comment type="catalytic activity">
    <reaction evidence="1">
        <text>ATP + protein L-histidine = ADP + protein N-phospho-L-histidine.</text>
        <dbReference type="EC" id="2.7.13.3"/>
    </reaction>
</comment>
<dbReference type="Gene3D" id="3.30.565.10">
    <property type="entry name" value="Histidine kinase-like ATPase, C-terminal domain"/>
    <property type="match status" value="1"/>
</dbReference>
<evidence type="ECO:0000256" key="1">
    <source>
        <dbReference type="ARBA" id="ARBA00000085"/>
    </source>
</evidence>
<evidence type="ECO:0000313" key="8">
    <source>
        <dbReference type="EMBL" id="SPE78107.1"/>
    </source>
</evidence>
<dbReference type="SUPFAM" id="SSF55874">
    <property type="entry name" value="ATPase domain of HSP90 chaperone/DNA topoisomerase II/histidine kinase"/>
    <property type="match status" value="1"/>
</dbReference>
<protein>
    <recommendedName>
        <fullName evidence="2">histidine kinase</fullName>
        <ecNumber evidence="2">2.7.13.3</ecNumber>
    </recommendedName>
</protein>
<dbReference type="FunFam" id="3.30.565.10:FF:000006">
    <property type="entry name" value="Sensor histidine kinase WalK"/>
    <property type="match status" value="1"/>
</dbReference>
<evidence type="ECO:0000313" key="9">
    <source>
        <dbReference type="Proteomes" id="UP000238180"/>
    </source>
</evidence>
<dbReference type="InterPro" id="IPR004358">
    <property type="entry name" value="Sig_transdc_His_kin-like_C"/>
</dbReference>
<keyword evidence="5" id="KW-0418">Kinase</keyword>
<accession>A0A2N9PCR3</accession>
<keyword evidence="3" id="KW-0597">Phosphoprotein</keyword>
<feature type="transmembrane region" description="Helical" evidence="6">
    <location>
        <begin position="12"/>
        <end position="36"/>
    </location>
</feature>
<keyword evidence="6" id="KW-1133">Transmembrane helix</keyword>
<dbReference type="EC" id="2.7.13.3" evidence="2"/>
<evidence type="ECO:0000256" key="4">
    <source>
        <dbReference type="ARBA" id="ARBA00022679"/>
    </source>
</evidence>
<dbReference type="PANTHER" id="PTHR43547:SF2">
    <property type="entry name" value="HYBRID SIGNAL TRANSDUCTION HISTIDINE KINASE C"/>
    <property type="match status" value="1"/>
</dbReference>
<organism evidence="8 9">
    <name type="scientific">Flavobacterium columnare</name>
    <dbReference type="NCBI Taxonomy" id="996"/>
    <lineage>
        <taxon>Bacteria</taxon>
        <taxon>Pseudomonadati</taxon>
        <taxon>Bacteroidota</taxon>
        <taxon>Flavobacteriia</taxon>
        <taxon>Flavobacteriales</taxon>
        <taxon>Flavobacteriaceae</taxon>
        <taxon>Flavobacterium</taxon>
    </lineage>
</organism>
<proteinExistence type="predicted"/>
<dbReference type="PRINTS" id="PR00344">
    <property type="entry name" value="BCTRLSENSOR"/>
</dbReference>
<dbReference type="SUPFAM" id="SSF47384">
    <property type="entry name" value="Homodimeric domain of signal transducing histidine kinase"/>
    <property type="match status" value="1"/>
</dbReference>
<dbReference type="Gene3D" id="1.10.287.130">
    <property type="match status" value="1"/>
</dbReference>
<feature type="domain" description="Histidine kinase" evidence="7">
    <location>
        <begin position="316"/>
        <end position="535"/>
    </location>
</feature>
<dbReference type="SMART" id="SM00387">
    <property type="entry name" value="HATPase_c"/>
    <property type="match status" value="1"/>
</dbReference>
<keyword evidence="6" id="KW-0472">Membrane</keyword>
<evidence type="ECO:0000256" key="2">
    <source>
        <dbReference type="ARBA" id="ARBA00012438"/>
    </source>
</evidence>
<dbReference type="EMBL" id="OLKH01000116">
    <property type="protein sequence ID" value="SPE78107.1"/>
    <property type="molecule type" value="Genomic_DNA"/>
</dbReference>